<proteinExistence type="predicted"/>
<organism evidence="4 5">
    <name type="scientific">Kalanchoe fedtschenkoi</name>
    <name type="common">Lavender scallops</name>
    <name type="synonym">South American air plant</name>
    <dbReference type="NCBI Taxonomy" id="63787"/>
    <lineage>
        <taxon>Eukaryota</taxon>
        <taxon>Viridiplantae</taxon>
        <taxon>Streptophyta</taxon>
        <taxon>Embryophyta</taxon>
        <taxon>Tracheophyta</taxon>
        <taxon>Spermatophyta</taxon>
        <taxon>Magnoliopsida</taxon>
        <taxon>eudicotyledons</taxon>
        <taxon>Gunneridae</taxon>
        <taxon>Pentapetalae</taxon>
        <taxon>Saxifragales</taxon>
        <taxon>Crassulaceae</taxon>
        <taxon>Kalanchoe</taxon>
    </lineage>
</organism>
<dbReference type="Pfam" id="PF01569">
    <property type="entry name" value="PAP2"/>
    <property type="match status" value="1"/>
</dbReference>
<keyword evidence="2" id="KW-0472">Membrane</keyword>
<name>A0A7N0UEB4_KALFE</name>
<dbReference type="InterPro" id="IPR000326">
    <property type="entry name" value="PAP2/HPO"/>
</dbReference>
<evidence type="ECO:0000313" key="4">
    <source>
        <dbReference type="EnsemblPlants" id="Kaladp0060s0052.1.v1.1"/>
    </source>
</evidence>
<evidence type="ECO:0000259" key="3">
    <source>
        <dbReference type="Pfam" id="PF01569"/>
    </source>
</evidence>
<dbReference type="PANTHER" id="PTHR11247">
    <property type="entry name" value="PALMITOYL-PROTEIN THIOESTERASE/DOLICHYLDIPHOSPHATASE 1"/>
    <property type="match status" value="1"/>
</dbReference>
<dbReference type="GO" id="GO:0008610">
    <property type="term" value="P:lipid biosynthetic process"/>
    <property type="evidence" value="ECO:0007669"/>
    <property type="project" value="TreeGrafter"/>
</dbReference>
<dbReference type="Gene3D" id="1.20.144.10">
    <property type="entry name" value="Phosphatidic acid phosphatase type 2/haloperoxidase"/>
    <property type="match status" value="1"/>
</dbReference>
<keyword evidence="5" id="KW-1185">Reference proteome</keyword>
<dbReference type="GO" id="GO:0047874">
    <property type="term" value="F:dolichyldiphosphatase activity"/>
    <property type="evidence" value="ECO:0007669"/>
    <property type="project" value="TreeGrafter"/>
</dbReference>
<dbReference type="PANTHER" id="PTHR11247:SF40">
    <property type="entry name" value="LIPID PHOSPHATE PHOSPHATASE EPSILON 1, CHLOROPLASTIC"/>
    <property type="match status" value="1"/>
</dbReference>
<reference evidence="4" key="1">
    <citation type="submission" date="2021-01" db="UniProtKB">
        <authorList>
            <consortium name="EnsemblPlants"/>
        </authorList>
    </citation>
    <scope>IDENTIFICATION</scope>
</reference>
<dbReference type="SUPFAM" id="SSF48317">
    <property type="entry name" value="Acid phosphatase/Vanadium-dependent haloperoxidase"/>
    <property type="match status" value="1"/>
</dbReference>
<dbReference type="Proteomes" id="UP000594263">
    <property type="component" value="Unplaced"/>
</dbReference>
<dbReference type="Gramene" id="Kaladp0060s0052.1.v1.1">
    <property type="protein sequence ID" value="Kaladp0060s0052.1.v1.1"/>
    <property type="gene ID" value="Kaladp0060s0052.v1.1"/>
</dbReference>
<feature type="domain" description="Phosphatidic acid phosphatase type 2/haloperoxidase" evidence="3">
    <location>
        <begin position="130"/>
        <end position="241"/>
    </location>
</feature>
<feature type="transmembrane region" description="Helical" evidence="2">
    <location>
        <begin position="254"/>
        <end position="276"/>
    </location>
</feature>
<dbReference type="GO" id="GO:0005789">
    <property type="term" value="C:endoplasmic reticulum membrane"/>
    <property type="evidence" value="ECO:0007669"/>
    <property type="project" value="TreeGrafter"/>
</dbReference>
<dbReference type="OMA" id="VEATLNW"/>
<feature type="transmembrane region" description="Helical" evidence="2">
    <location>
        <begin position="193"/>
        <end position="212"/>
    </location>
</feature>
<dbReference type="GO" id="GO:0006487">
    <property type="term" value="P:protein N-linked glycosylation"/>
    <property type="evidence" value="ECO:0007669"/>
    <property type="project" value="TreeGrafter"/>
</dbReference>
<sequence length="284" mass="30831">MPSFCLTPTSTFVPRIGPKRRPVRPFRISTTPHSSRSGLSAGVLVKPGACAQIAIWGCGSGSGLMTITTAFSSCEGEKRIQVFEQEGLIDGDLELRAVDGGPEATLNRLSKWIVAAAFCAIFIWKHDAEAMWLLTGSVLNTILSIVLKQVLNQDRPVSTLKSDPGMPSSHAQSIFFVAAYLILLMMQSLGVNALTLALSSLVFAVGSYLSWLRVSQQFHTISQVVVGAILGSAFSVLWSWSWGAVVQEAYISYLWVRVCIVLGAVGFSSAFLLHVIRHWLKDNS</sequence>
<accession>A0A7N0UEB4</accession>
<evidence type="ECO:0000313" key="5">
    <source>
        <dbReference type="Proteomes" id="UP000594263"/>
    </source>
</evidence>
<evidence type="ECO:0000256" key="1">
    <source>
        <dbReference type="ARBA" id="ARBA00022801"/>
    </source>
</evidence>
<feature type="transmembrane region" description="Helical" evidence="2">
    <location>
        <begin position="224"/>
        <end position="242"/>
    </location>
</feature>
<dbReference type="EnsemblPlants" id="Kaladp0060s0052.1.v1.1">
    <property type="protein sequence ID" value="Kaladp0060s0052.1.v1.1"/>
    <property type="gene ID" value="Kaladp0060s0052.v1.1"/>
</dbReference>
<keyword evidence="2" id="KW-0812">Transmembrane</keyword>
<dbReference type="InterPro" id="IPR036938">
    <property type="entry name" value="PAP2/HPO_sf"/>
</dbReference>
<keyword evidence="1" id="KW-0378">Hydrolase</keyword>
<dbReference type="AlphaFoldDB" id="A0A7N0UEB4"/>
<keyword evidence="2" id="KW-1133">Transmembrane helix</keyword>
<protein>
    <recommendedName>
        <fullName evidence="3">Phosphatidic acid phosphatase type 2/haloperoxidase domain-containing protein</fullName>
    </recommendedName>
</protein>
<evidence type="ECO:0000256" key="2">
    <source>
        <dbReference type="SAM" id="Phobius"/>
    </source>
</evidence>